<feature type="domain" description="Competence protein CoiA-like N-terminal" evidence="2">
    <location>
        <begin position="18"/>
        <end position="52"/>
    </location>
</feature>
<evidence type="ECO:0000313" key="4">
    <source>
        <dbReference type="Proteomes" id="UP000199008"/>
    </source>
</evidence>
<dbReference type="RefSeq" id="WP_092985763.1">
    <property type="nucleotide sequence ID" value="NZ_FNFY01000008.1"/>
</dbReference>
<dbReference type="AlphaFoldDB" id="A0A1G9EB83"/>
<proteinExistence type="predicted"/>
<evidence type="ECO:0000259" key="1">
    <source>
        <dbReference type="Pfam" id="PF06054"/>
    </source>
</evidence>
<organism evidence="3 4">
    <name type="scientific">Lacicoccus qingdaonensis</name>
    <dbReference type="NCBI Taxonomy" id="576118"/>
    <lineage>
        <taxon>Bacteria</taxon>
        <taxon>Bacillati</taxon>
        <taxon>Bacillota</taxon>
        <taxon>Bacilli</taxon>
        <taxon>Bacillales</taxon>
        <taxon>Salinicoccaceae</taxon>
        <taxon>Lacicoccus</taxon>
    </lineage>
</organism>
<feature type="domain" description="Competence protein CoiA nuclease-like" evidence="1">
    <location>
        <begin position="60"/>
        <end position="152"/>
    </location>
</feature>
<sequence length="320" mass="37267">MIIAMDHQGTHITAENAVKGKEYFCPVCSARLTLKRGSIKAPHFSHLHIIDCIKYLYKRESAEHLELKSVLYHALTPHHQTAMEFYLQEIEQIADLLVNKNRALEIQLSQISPALIVRRTKGYASLGIDTIWLLDTAALKYDAHYMYPTHFQLSTQCDHKIYTMDLKRHGITVFHIGNHMGCGRFKYKKEKVTPEGLITDGQEQLPITNQKLSRHEVETIIRREKSQRTVQNKTLTFLYQTGLSIDTLPEYLTYSTPNDRYLMNSPLEWKLFIYFHLEQGTFNKTEFEQMLKPRTMFGCPDIQTLSAMLIKEYIMLYSSQ</sequence>
<dbReference type="OrthoDB" id="3784230at2"/>
<dbReference type="InterPro" id="IPR010330">
    <property type="entry name" value="CoiA_nuc"/>
</dbReference>
<keyword evidence="4" id="KW-1185">Reference proteome</keyword>
<reference evidence="4" key="1">
    <citation type="submission" date="2016-10" db="EMBL/GenBank/DDBJ databases">
        <authorList>
            <person name="Varghese N."/>
            <person name="Submissions S."/>
        </authorList>
    </citation>
    <scope>NUCLEOTIDE SEQUENCE [LARGE SCALE GENOMIC DNA]</scope>
    <source>
        <strain evidence="4">CGMCC 1.8895</strain>
    </source>
</reference>
<gene>
    <name evidence="3" type="ORF">SAMN05216216_10826</name>
</gene>
<dbReference type="STRING" id="576118.SAMN05216216_10826"/>
<dbReference type="Pfam" id="PF25164">
    <property type="entry name" value="CoiA_N"/>
    <property type="match status" value="1"/>
</dbReference>
<evidence type="ECO:0000259" key="2">
    <source>
        <dbReference type="Pfam" id="PF25164"/>
    </source>
</evidence>
<protein>
    <submittedName>
        <fullName evidence="3">Competence protein CoiA</fullName>
    </submittedName>
</protein>
<name>A0A1G9EB83_9BACL</name>
<dbReference type="EMBL" id="FNFY01000008">
    <property type="protein sequence ID" value="SDK73384.1"/>
    <property type="molecule type" value="Genomic_DNA"/>
</dbReference>
<accession>A0A1G9EB83</accession>
<dbReference type="InterPro" id="IPR057253">
    <property type="entry name" value="CoiA-like_N"/>
</dbReference>
<evidence type="ECO:0000313" key="3">
    <source>
        <dbReference type="EMBL" id="SDK73384.1"/>
    </source>
</evidence>
<dbReference type="Proteomes" id="UP000199008">
    <property type="component" value="Unassembled WGS sequence"/>
</dbReference>
<dbReference type="Pfam" id="PF06054">
    <property type="entry name" value="CoiA_nuc"/>
    <property type="match status" value="1"/>
</dbReference>